<feature type="compositionally biased region" description="Low complexity" evidence="5">
    <location>
        <begin position="108"/>
        <end position="155"/>
    </location>
</feature>
<proteinExistence type="predicted"/>
<feature type="transmembrane region" description="Helical" evidence="6">
    <location>
        <begin position="980"/>
        <end position="998"/>
    </location>
</feature>
<dbReference type="InterPro" id="IPR022263">
    <property type="entry name" value="KxYKxGKxW"/>
</dbReference>
<evidence type="ECO:0000256" key="1">
    <source>
        <dbReference type="ARBA" id="ARBA00022512"/>
    </source>
</evidence>
<feature type="compositionally biased region" description="Low complexity" evidence="5">
    <location>
        <begin position="44"/>
        <end position="57"/>
    </location>
</feature>
<keyword evidence="3 7" id="KW-0732">Signal</keyword>
<evidence type="ECO:0000256" key="2">
    <source>
        <dbReference type="ARBA" id="ARBA00022525"/>
    </source>
</evidence>
<evidence type="ECO:0000259" key="8">
    <source>
        <dbReference type="PROSITE" id="PS50847"/>
    </source>
</evidence>
<feature type="region of interest" description="Disordered" evidence="5">
    <location>
        <begin position="44"/>
        <end position="164"/>
    </location>
</feature>
<dbReference type="NCBIfam" id="TIGR03715">
    <property type="entry name" value="KxYKxGKxW"/>
    <property type="match status" value="1"/>
</dbReference>
<feature type="compositionally biased region" description="Polar residues" evidence="5">
    <location>
        <begin position="58"/>
        <end position="74"/>
    </location>
</feature>
<keyword evidence="2" id="KW-0964">Secreted</keyword>
<dbReference type="RefSeq" id="WP_168925695.1">
    <property type="nucleotide sequence ID" value="NZ_JAAXLJ010000017.1"/>
</dbReference>
<comment type="caution">
    <text evidence="9">The sequence shown here is derived from an EMBL/GenBank/DDBJ whole genome shotgun (WGS) entry which is preliminary data.</text>
</comment>
<organism evidence="9 10">
    <name type="scientific">Secundilactobacillus angelensis</name>
    <dbReference type="NCBI Taxonomy" id="2722706"/>
    <lineage>
        <taxon>Bacteria</taxon>
        <taxon>Bacillati</taxon>
        <taxon>Bacillota</taxon>
        <taxon>Bacilli</taxon>
        <taxon>Lactobacillales</taxon>
        <taxon>Lactobacillaceae</taxon>
        <taxon>Secundilactobacillus</taxon>
    </lineage>
</organism>
<evidence type="ECO:0000256" key="7">
    <source>
        <dbReference type="SAM" id="SignalP"/>
    </source>
</evidence>
<feature type="compositionally biased region" description="Low complexity" evidence="5">
    <location>
        <begin position="75"/>
        <end position="97"/>
    </location>
</feature>
<feature type="chain" id="PRO_5047190131" evidence="7">
    <location>
        <begin position="46"/>
        <end position="1004"/>
    </location>
</feature>
<feature type="region of interest" description="Disordered" evidence="5">
    <location>
        <begin position="857"/>
        <end position="974"/>
    </location>
</feature>
<evidence type="ECO:0000256" key="3">
    <source>
        <dbReference type="ARBA" id="ARBA00022729"/>
    </source>
</evidence>
<feature type="compositionally biased region" description="Polar residues" evidence="5">
    <location>
        <begin position="895"/>
        <end position="926"/>
    </location>
</feature>
<feature type="compositionally biased region" description="Low complexity" evidence="5">
    <location>
        <begin position="927"/>
        <end position="950"/>
    </location>
</feature>
<dbReference type="Proteomes" id="UP000763447">
    <property type="component" value="Unassembled WGS sequence"/>
</dbReference>
<evidence type="ECO:0000313" key="9">
    <source>
        <dbReference type="EMBL" id="NLR19075.1"/>
    </source>
</evidence>
<evidence type="ECO:0000256" key="5">
    <source>
        <dbReference type="SAM" id="MobiDB-lite"/>
    </source>
</evidence>
<gene>
    <name evidence="9" type="ORF">HC026_09145</name>
</gene>
<reference evidence="9 10" key="1">
    <citation type="submission" date="2020-04" db="EMBL/GenBank/DDBJ databases">
        <title>A novel species of genus Lactobacillus that was isolated from fermented food Zha-chili.</title>
        <authorList>
            <person name="Zhang Z."/>
        </authorList>
    </citation>
    <scope>NUCLEOTIDE SEQUENCE [LARGE SCALE GENOMIC DNA]</scope>
    <source>
        <strain evidence="10">HBUAS51383</strain>
    </source>
</reference>
<dbReference type="Pfam" id="PF00746">
    <property type="entry name" value="Gram_pos_anchor"/>
    <property type="match status" value="1"/>
</dbReference>
<evidence type="ECO:0000256" key="6">
    <source>
        <dbReference type="SAM" id="Phobius"/>
    </source>
</evidence>
<keyword evidence="4" id="KW-0572">Peptidoglycan-anchor</keyword>
<dbReference type="InterPro" id="IPR019931">
    <property type="entry name" value="LPXTG_anchor"/>
</dbReference>
<keyword evidence="10" id="KW-1185">Reference proteome</keyword>
<feature type="domain" description="Gram-positive cocci surface proteins LPxTG" evidence="8">
    <location>
        <begin position="970"/>
        <end position="1004"/>
    </location>
</feature>
<keyword evidence="6" id="KW-0472">Membrane</keyword>
<protein>
    <submittedName>
        <fullName evidence="9">KxYKxGKxW signal peptide domain-containing protein</fullName>
    </submittedName>
</protein>
<accession>A0ABX1L0U3</accession>
<sequence>MNQKLTRMASTPHYKSYKDGKHWVTACLTSVALLGAMAIAPKASAATTEASSTDDTTPVSDESANATTTKQVTLTSPTTDTQSDSATADAATPAAKPDATESDITAGAETSDTVSDATAAKAASTAIDAQQSDKTATKQDTTTTNSQNTTANTATTEKKATTGFTARVGETSNVTMTYVDNKTNQVITSGTQPAPVGTSTTIPVISGGELNGQPTILKLVSYSLDGGQSISNFDPTTGPTVTIPDEANTSLQLNVEVNPVVKTTINYQQKGTNTTTVYTAANEVVAGLTPAKVNAPSGYDTSGDVTVTVTPSDFGASQNLKPMTFEINNATQTVIDSTKDPDGNIATYEQAFNYLAQFGIKLDGTVAIPNYAIAAAVKSVTFTVPIIDKGIVSVRYTHEDQTPLDPSVTNVTVSTDGTGKTEIQANDPENAGKDQTANLKEIILKTAATSTTPAREFIYAFDGYDQASNTFNKAFATMKTFNEDTNSYENTPDESTGNSWYDQMAQKFGVGVPYINDATNKAADKLVQSLSDKGIGTDGSVNATSPDFVSNLTGVQFVYANNQQNPDQIGTFTFEMKTTDGQVLLSTTKPNYDKADGQPVAGAYMSVYYPDGNAGQTYYLPLNYKETLTDQNGQSITLNIPLGFQVVNYTTDNLEKPESNINGSGSAETTNEFGDLNISQQLYKITDPSRDSNFTLIVKLVPAQQTVDYIDDTGAKLTPTKTLNGAYDPATKQANYDKVQGSDVKLANHGALKQIILESSPAGTVLSQSPQGEALGLVPTKYIRYTFNSTDPKGDVVIDAYDVTPDGQHTATVPYDQAVAILKANGIDVDGTDAAPNYFTFETTQNVKFVYAKAAATTPTGPDTTTPTGPDTTTPTGPDTTTPTNPSTPTDNNAGGATTPETNQGTAPAGNGSTAPADNNETTPEQTAGSNGTATNTAPTSTTGNTNASGVVTPTASKGTQSATTNTNKLPQTDEHANSSLALLGLSLMGLVGLGAFVSRKRRD</sequence>
<feature type="signal peptide" evidence="7">
    <location>
        <begin position="1"/>
        <end position="45"/>
    </location>
</feature>
<keyword evidence="6" id="KW-0812">Transmembrane</keyword>
<keyword evidence="6" id="KW-1133">Transmembrane helix</keyword>
<dbReference type="EMBL" id="JAAXLJ010000017">
    <property type="protein sequence ID" value="NLR19075.1"/>
    <property type="molecule type" value="Genomic_DNA"/>
</dbReference>
<name>A0ABX1L0U3_9LACO</name>
<evidence type="ECO:0000256" key="4">
    <source>
        <dbReference type="ARBA" id="ARBA00023088"/>
    </source>
</evidence>
<dbReference type="PROSITE" id="PS50847">
    <property type="entry name" value="GRAM_POS_ANCHORING"/>
    <property type="match status" value="1"/>
</dbReference>
<feature type="compositionally biased region" description="Low complexity" evidence="5">
    <location>
        <begin position="857"/>
        <end position="893"/>
    </location>
</feature>
<dbReference type="Pfam" id="PF19258">
    <property type="entry name" value="KxYKxGKxW_sig"/>
    <property type="match status" value="1"/>
</dbReference>
<evidence type="ECO:0000313" key="10">
    <source>
        <dbReference type="Proteomes" id="UP000763447"/>
    </source>
</evidence>
<feature type="compositionally biased region" description="Polar residues" evidence="5">
    <location>
        <begin position="952"/>
        <end position="971"/>
    </location>
</feature>
<keyword evidence="1" id="KW-0134">Cell wall</keyword>
<dbReference type="NCBIfam" id="TIGR01167">
    <property type="entry name" value="LPXTG_anchor"/>
    <property type="match status" value="1"/>
</dbReference>